<evidence type="ECO:0000256" key="1">
    <source>
        <dbReference type="SAM" id="MobiDB-lite"/>
    </source>
</evidence>
<proteinExistence type="predicted"/>
<dbReference type="EMBL" id="BAAADE010000010">
    <property type="protein sequence ID" value="GAA0613298.1"/>
    <property type="molecule type" value="Genomic_DNA"/>
</dbReference>
<accession>A0ABP3RMQ3</accession>
<protein>
    <submittedName>
        <fullName evidence="2">Uncharacterized protein</fullName>
    </submittedName>
</protein>
<feature type="region of interest" description="Disordered" evidence="1">
    <location>
        <begin position="1"/>
        <end position="23"/>
    </location>
</feature>
<feature type="compositionally biased region" description="Polar residues" evidence="1">
    <location>
        <begin position="1"/>
        <end position="10"/>
    </location>
</feature>
<name>A0ABP3RMQ3_9HYPH</name>
<feature type="compositionally biased region" description="Basic and acidic residues" evidence="1">
    <location>
        <begin position="38"/>
        <end position="51"/>
    </location>
</feature>
<evidence type="ECO:0000313" key="3">
    <source>
        <dbReference type="Proteomes" id="UP001424441"/>
    </source>
</evidence>
<organism evidence="2 3">
    <name type="scientific">Paenochrobactrum glaciei</name>
    <dbReference type="NCBI Taxonomy" id="486407"/>
    <lineage>
        <taxon>Bacteria</taxon>
        <taxon>Pseudomonadati</taxon>
        <taxon>Pseudomonadota</taxon>
        <taxon>Alphaproteobacteria</taxon>
        <taxon>Hyphomicrobiales</taxon>
        <taxon>Brucellaceae</taxon>
        <taxon>Paenochrobactrum</taxon>
    </lineage>
</organism>
<feature type="region of interest" description="Disordered" evidence="1">
    <location>
        <begin position="36"/>
        <end position="60"/>
    </location>
</feature>
<sequence>MSSPPTQLLLNRSGAGFGSPFPKGILMDDTDWTLVDFGDEKPKSEEAEPRKPVSKKRKGK</sequence>
<keyword evidence="3" id="KW-1185">Reference proteome</keyword>
<gene>
    <name evidence="2" type="ORF">GCM10008943_30850</name>
</gene>
<dbReference type="Proteomes" id="UP001424441">
    <property type="component" value="Unassembled WGS sequence"/>
</dbReference>
<evidence type="ECO:0000313" key="2">
    <source>
        <dbReference type="EMBL" id="GAA0613298.1"/>
    </source>
</evidence>
<comment type="caution">
    <text evidence="2">The sequence shown here is derived from an EMBL/GenBank/DDBJ whole genome shotgun (WGS) entry which is preliminary data.</text>
</comment>
<reference evidence="3" key="1">
    <citation type="journal article" date="2019" name="Int. J. Syst. Evol. Microbiol.">
        <title>The Global Catalogue of Microorganisms (GCM) 10K type strain sequencing project: providing services to taxonomists for standard genome sequencing and annotation.</title>
        <authorList>
            <consortium name="The Broad Institute Genomics Platform"/>
            <consortium name="The Broad Institute Genome Sequencing Center for Infectious Disease"/>
            <person name="Wu L."/>
            <person name="Ma J."/>
        </authorList>
    </citation>
    <scope>NUCLEOTIDE SEQUENCE [LARGE SCALE GENOMIC DNA]</scope>
    <source>
        <strain evidence="3">JCM 15115</strain>
    </source>
</reference>